<gene>
    <name evidence="1" type="ORF">RND71_030248</name>
</gene>
<evidence type="ECO:0000313" key="2">
    <source>
        <dbReference type="Proteomes" id="UP001291623"/>
    </source>
</evidence>
<sequence>MKVSKPVFSLQSRHKITQEEFINGITDVDGVDGDKKRQSALLRLALDDVGSQVGVAVERGTARSRVRSPA</sequence>
<protein>
    <submittedName>
        <fullName evidence="1">Uncharacterized protein</fullName>
    </submittedName>
</protein>
<evidence type="ECO:0000313" key="1">
    <source>
        <dbReference type="EMBL" id="KAK4350935.1"/>
    </source>
</evidence>
<name>A0AAE1V805_9SOLA</name>
<organism evidence="1 2">
    <name type="scientific">Anisodus tanguticus</name>
    <dbReference type="NCBI Taxonomy" id="243964"/>
    <lineage>
        <taxon>Eukaryota</taxon>
        <taxon>Viridiplantae</taxon>
        <taxon>Streptophyta</taxon>
        <taxon>Embryophyta</taxon>
        <taxon>Tracheophyta</taxon>
        <taxon>Spermatophyta</taxon>
        <taxon>Magnoliopsida</taxon>
        <taxon>eudicotyledons</taxon>
        <taxon>Gunneridae</taxon>
        <taxon>Pentapetalae</taxon>
        <taxon>asterids</taxon>
        <taxon>lamiids</taxon>
        <taxon>Solanales</taxon>
        <taxon>Solanaceae</taxon>
        <taxon>Solanoideae</taxon>
        <taxon>Hyoscyameae</taxon>
        <taxon>Anisodus</taxon>
    </lineage>
</organism>
<dbReference type="EMBL" id="JAVYJV010000016">
    <property type="protein sequence ID" value="KAK4350935.1"/>
    <property type="molecule type" value="Genomic_DNA"/>
</dbReference>
<proteinExistence type="predicted"/>
<comment type="caution">
    <text evidence="1">The sequence shown here is derived from an EMBL/GenBank/DDBJ whole genome shotgun (WGS) entry which is preliminary data.</text>
</comment>
<keyword evidence="2" id="KW-1185">Reference proteome</keyword>
<accession>A0AAE1V805</accession>
<dbReference type="AlphaFoldDB" id="A0AAE1V805"/>
<dbReference type="Proteomes" id="UP001291623">
    <property type="component" value="Unassembled WGS sequence"/>
</dbReference>
<reference evidence="1" key="1">
    <citation type="submission" date="2023-12" db="EMBL/GenBank/DDBJ databases">
        <title>Genome assembly of Anisodus tanguticus.</title>
        <authorList>
            <person name="Wang Y.-J."/>
        </authorList>
    </citation>
    <scope>NUCLEOTIDE SEQUENCE</scope>
    <source>
        <strain evidence="1">KB-2021</strain>
        <tissue evidence="1">Leaf</tissue>
    </source>
</reference>